<gene>
    <name evidence="1" type="ordered locus">Celgi_2812</name>
</gene>
<proteinExistence type="predicted"/>
<reference evidence="2" key="1">
    <citation type="submission" date="2011-04" db="EMBL/GenBank/DDBJ databases">
        <title>Complete sequence of Cellvibrio gilvus ATCC 13127.</title>
        <authorList>
            <person name="Lucas S."/>
            <person name="Han J."/>
            <person name="Lapidus A."/>
            <person name="Cheng J.-F."/>
            <person name="Goodwin L."/>
            <person name="Pitluck S."/>
            <person name="Peters L."/>
            <person name="Munk A."/>
            <person name="Detter J.C."/>
            <person name="Han C."/>
            <person name="Tapia R."/>
            <person name="Land M."/>
            <person name="Hauser L."/>
            <person name="Kyrpides N."/>
            <person name="Ivanova N."/>
            <person name="Ovchinnikova G."/>
            <person name="Pagani I."/>
            <person name="Mead D."/>
            <person name="Brumm P."/>
            <person name="Woyke T."/>
        </authorList>
    </citation>
    <scope>NUCLEOTIDE SEQUENCE [LARGE SCALE GENOMIC DNA]</scope>
    <source>
        <strain evidence="2">ATCC 13127 / NRRL B-14078</strain>
    </source>
</reference>
<dbReference type="AlphaFoldDB" id="F8A563"/>
<dbReference type="EMBL" id="CP002665">
    <property type="protein sequence ID" value="AEI13307.1"/>
    <property type="molecule type" value="Genomic_DNA"/>
</dbReference>
<evidence type="ECO:0000313" key="1">
    <source>
        <dbReference type="EMBL" id="AEI13307.1"/>
    </source>
</evidence>
<name>F8A563_CELGA</name>
<dbReference type="Proteomes" id="UP000000485">
    <property type="component" value="Chromosome"/>
</dbReference>
<dbReference type="HOGENOM" id="CLU_3115942_0_0_11"/>
<sequence length="50" mass="4793">MGCCQATTTITTASTAQDTLETDQAVTSDGGCCGGDATGNDSCCAPSATV</sequence>
<keyword evidence="2" id="KW-1185">Reference proteome</keyword>
<organism evidence="1 2">
    <name type="scientific">Cellulomonas gilvus (strain ATCC 13127 / NRRL B-14078)</name>
    <name type="common">Cellvibrio gilvus</name>
    <dbReference type="NCBI Taxonomy" id="593907"/>
    <lineage>
        <taxon>Bacteria</taxon>
        <taxon>Bacillati</taxon>
        <taxon>Actinomycetota</taxon>
        <taxon>Actinomycetes</taxon>
        <taxon>Micrococcales</taxon>
        <taxon>Cellulomonadaceae</taxon>
        <taxon>Cellulomonas</taxon>
    </lineage>
</organism>
<evidence type="ECO:0000313" key="2">
    <source>
        <dbReference type="Proteomes" id="UP000000485"/>
    </source>
</evidence>
<dbReference type="KEGG" id="cga:Celgi_2812"/>
<accession>F8A563</accession>
<protein>
    <submittedName>
        <fullName evidence="1">Uncharacterized protein</fullName>
    </submittedName>
</protein>
<dbReference type="STRING" id="593907.Celgi_2812"/>